<dbReference type="GO" id="GO:0030420">
    <property type="term" value="P:establishment of competence for transformation"/>
    <property type="evidence" value="ECO:0007669"/>
    <property type="project" value="InterPro"/>
</dbReference>
<dbReference type="Pfam" id="PF06338">
    <property type="entry name" value="ComK"/>
    <property type="match status" value="1"/>
</dbReference>
<dbReference type="STRING" id="640948.SAMN05216238_108106"/>
<dbReference type="Proteomes" id="UP000199474">
    <property type="component" value="Unassembled WGS sequence"/>
</dbReference>
<keyword evidence="2" id="KW-1185">Reference proteome</keyword>
<organism evidence="1 2">
    <name type="scientific">Lentibacillus persicus</name>
    <dbReference type="NCBI Taxonomy" id="640948"/>
    <lineage>
        <taxon>Bacteria</taxon>
        <taxon>Bacillati</taxon>
        <taxon>Bacillota</taxon>
        <taxon>Bacilli</taxon>
        <taxon>Bacillales</taxon>
        <taxon>Bacillaceae</taxon>
        <taxon>Lentibacillus</taxon>
    </lineage>
</organism>
<dbReference type="RefSeq" id="WP_090085739.1">
    <property type="nucleotide sequence ID" value="NZ_FOMR01000008.1"/>
</dbReference>
<dbReference type="AlphaFoldDB" id="A0A1I1XT01"/>
<gene>
    <name evidence="1" type="ORF">SAMN05216238_108106</name>
</gene>
<sequence>MKENSTGVYIISRKTKAIMKKDSTYFRSRILESGKEIESVYSPEQIIDHSCLLYGSTLDGRRKSAQKILKLHSKVPLSVVPDKGVYMLPTNASRSKENVWLSYYHIKEFEQHDNRTYVTFQDGSGMYVSTSETSLNKQSERTGALIAKLNRSFIFGSSPFFPDNLN</sequence>
<dbReference type="EMBL" id="FOMR01000008">
    <property type="protein sequence ID" value="SFE10446.1"/>
    <property type="molecule type" value="Genomic_DNA"/>
</dbReference>
<proteinExistence type="predicted"/>
<evidence type="ECO:0000313" key="1">
    <source>
        <dbReference type="EMBL" id="SFE10446.1"/>
    </source>
</evidence>
<evidence type="ECO:0000313" key="2">
    <source>
        <dbReference type="Proteomes" id="UP000199474"/>
    </source>
</evidence>
<reference evidence="2" key="1">
    <citation type="submission" date="2016-10" db="EMBL/GenBank/DDBJ databases">
        <authorList>
            <person name="Varghese N."/>
            <person name="Submissions S."/>
        </authorList>
    </citation>
    <scope>NUCLEOTIDE SEQUENCE [LARGE SCALE GENOMIC DNA]</scope>
    <source>
        <strain evidence="2">DSM 22530</strain>
    </source>
</reference>
<protein>
    <submittedName>
        <fullName evidence="1">Competence protein ComK</fullName>
    </submittedName>
</protein>
<accession>A0A1I1XT01</accession>
<name>A0A1I1XT01_9BACI</name>
<dbReference type="InterPro" id="IPR010461">
    <property type="entry name" value="ComK"/>
</dbReference>
<dbReference type="OrthoDB" id="2417337at2"/>